<dbReference type="RefSeq" id="XP_009027826.1">
    <property type="nucleotide sequence ID" value="XM_009029578.1"/>
</dbReference>
<dbReference type="EMBL" id="KB097572">
    <property type="protein sequence ID" value="ESN94092.1"/>
    <property type="molecule type" value="Genomic_DNA"/>
</dbReference>
<proteinExistence type="predicted"/>
<dbReference type="HOGENOM" id="CLU_1867328_0_0_1"/>
<dbReference type="Proteomes" id="UP000015101">
    <property type="component" value="Unassembled WGS sequence"/>
</dbReference>
<dbReference type="GeneID" id="20207631"/>
<dbReference type="EnsemblMetazoa" id="HelroT180259">
    <property type="protein sequence ID" value="HelroP180259"/>
    <property type="gene ID" value="HelroG180259"/>
</dbReference>
<reference evidence="2 4" key="2">
    <citation type="journal article" date="2013" name="Nature">
        <title>Insights into bilaterian evolution from three spiralian genomes.</title>
        <authorList>
            <person name="Simakov O."/>
            <person name="Marletaz F."/>
            <person name="Cho S.J."/>
            <person name="Edsinger-Gonzales E."/>
            <person name="Havlak P."/>
            <person name="Hellsten U."/>
            <person name="Kuo D.H."/>
            <person name="Larsson T."/>
            <person name="Lv J."/>
            <person name="Arendt D."/>
            <person name="Savage R."/>
            <person name="Osoegawa K."/>
            <person name="de Jong P."/>
            <person name="Grimwood J."/>
            <person name="Chapman J.A."/>
            <person name="Shapiro H."/>
            <person name="Aerts A."/>
            <person name="Otillar R.P."/>
            <person name="Terry A.Y."/>
            <person name="Boore J.L."/>
            <person name="Grigoriev I.V."/>
            <person name="Lindberg D.R."/>
            <person name="Seaver E.C."/>
            <person name="Weisblat D.A."/>
            <person name="Putnam N.H."/>
            <person name="Rokhsar D.S."/>
        </authorList>
    </citation>
    <scope>NUCLEOTIDE SEQUENCE</scope>
</reference>
<protein>
    <submittedName>
        <fullName evidence="2 3">Uncharacterized protein</fullName>
    </submittedName>
</protein>
<accession>T1FFN2</accession>
<evidence type="ECO:0000313" key="4">
    <source>
        <dbReference type="Proteomes" id="UP000015101"/>
    </source>
</evidence>
<dbReference type="CTD" id="20207631"/>
<keyword evidence="4" id="KW-1185">Reference proteome</keyword>
<dbReference type="AlphaFoldDB" id="T1FFN2"/>
<evidence type="ECO:0000313" key="3">
    <source>
        <dbReference type="EnsemblMetazoa" id="HelroP180259"/>
    </source>
</evidence>
<feature type="compositionally biased region" description="Polar residues" evidence="1">
    <location>
        <begin position="76"/>
        <end position="86"/>
    </location>
</feature>
<evidence type="ECO:0000313" key="2">
    <source>
        <dbReference type="EMBL" id="ESN94092.1"/>
    </source>
</evidence>
<dbReference type="InParanoid" id="T1FFN2"/>
<feature type="compositionally biased region" description="Basic and acidic residues" evidence="1">
    <location>
        <begin position="64"/>
        <end position="75"/>
    </location>
</feature>
<dbReference type="EMBL" id="AMQM01007134">
    <property type="status" value="NOT_ANNOTATED_CDS"/>
    <property type="molecule type" value="Genomic_DNA"/>
</dbReference>
<feature type="compositionally biased region" description="Basic and acidic residues" evidence="1">
    <location>
        <begin position="35"/>
        <end position="51"/>
    </location>
</feature>
<reference evidence="3" key="3">
    <citation type="submission" date="2015-06" db="UniProtKB">
        <authorList>
            <consortium name="EnsemblMetazoa"/>
        </authorList>
    </citation>
    <scope>IDENTIFICATION</scope>
</reference>
<sequence>MEKMHLLRGTIDIALDDNVVGEKNDESVGSFRFNELTHESEANSEDLEKMESTIAIEDDEDDSAEKNEERKKISKESNTLSESCSTAKEKIPKKVFYTEFDGIAKISQGRVLLDQLMISRIKEIDCQECSDEPCQQV</sequence>
<feature type="region of interest" description="Disordered" evidence="1">
    <location>
        <begin position="31"/>
        <end position="86"/>
    </location>
</feature>
<gene>
    <name evidence="3" type="primary">20207631</name>
    <name evidence="2" type="ORF">HELRODRAFT_180259</name>
</gene>
<dbReference type="KEGG" id="hro:HELRODRAFT_180259"/>
<name>T1FFN2_HELRO</name>
<evidence type="ECO:0000256" key="1">
    <source>
        <dbReference type="SAM" id="MobiDB-lite"/>
    </source>
</evidence>
<organism evidence="3 4">
    <name type="scientific">Helobdella robusta</name>
    <name type="common">Californian leech</name>
    <dbReference type="NCBI Taxonomy" id="6412"/>
    <lineage>
        <taxon>Eukaryota</taxon>
        <taxon>Metazoa</taxon>
        <taxon>Spiralia</taxon>
        <taxon>Lophotrochozoa</taxon>
        <taxon>Annelida</taxon>
        <taxon>Clitellata</taxon>
        <taxon>Hirudinea</taxon>
        <taxon>Rhynchobdellida</taxon>
        <taxon>Glossiphoniidae</taxon>
        <taxon>Helobdella</taxon>
    </lineage>
</organism>
<reference evidence="4" key="1">
    <citation type="submission" date="2012-12" db="EMBL/GenBank/DDBJ databases">
        <authorList>
            <person name="Hellsten U."/>
            <person name="Grimwood J."/>
            <person name="Chapman J.A."/>
            <person name="Shapiro H."/>
            <person name="Aerts A."/>
            <person name="Otillar R.P."/>
            <person name="Terry A.Y."/>
            <person name="Boore J.L."/>
            <person name="Simakov O."/>
            <person name="Marletaz F."/>
            <person name="Cho S.-J."/>
            <person name="Edsinger-Gonzales E."/>
            <person name="Havlak P."/>
            <person name="Kuo D.-H."/>
            <person name="Larsson T."/>
            <person name="Lv J."/>
            <person name="Arendt D."/>
            <person name="Savage R."/>
            <person name="Osoegawa K."/>
            <person name="de Jong P."/>
            <person name="Lindberg D.R."/>
            <person name="Seaver E.C."/>
            <person name="Weisblat D.A."/>
            <person name="Putnam N.H."/>
            <person name="Grigoriev I.V."/>
            <person name="Rokhsar D.S."/>
        </authorList>
    </citation>
    <scope>NUCLEOTIDE SEQUENCE</scope>
</reference>